<dbReference type="OrthoDB" id="1165050at2"/>
<dbReference type="Proteomes" id="UP000318833">
    <property type="component" value="Unassembled WGS sequence"/>
</dbReference>
<dbReference type="InterPro" id="IPR006597">
    <property type="entry name" value="Sel1-like"/>
</dbReference>
<dbReference type="Pfam" id="PF08238">
    <property type="entry name" value="Sel1"/>
    <property type="match status" value="2"/>
</dbReference>
<dbReference type="EMBL" id="VLNR01000002">
    <property type="protein sequence ID" value="TSE11284.1"/>
    <property type="molecule type" value="Genomic_DNA"/>
</dbReference>
<proteinExistence type="predicted"/>
<dbReference type="RefSeq" id="WP_143915208.1">
    <property type="nucleotide sequence ID" value="NZ_CANMXV010000003.1"/>
</dbReference>
<evidence type="ECO:0000313" key="3">
    <source>
        <dbReference type="Proteomes" id="UP000318833"/>
    </source>
</evidence>
<keyword evidence="3" id="KW-1185">Reference proteome</keyword>
<dbReference type="Gene3D" id="1.25.40.10">
    <property type="entry name" value="Tetratricopeptide repeat domain"/>
    <property type="match status" value="1"/>
</dbReference>
<sequence>MNKSFVWGLLCIALTYAQTSFAQDCTEKVAVAKDYLPVLEFLTTEHKKDLKESIIQCANNGNEEAQYTIAVLNLSINPSEGQQKLSFTTIKQRAESGDTSAFGKLAMLYKKGIGTDVNLTESYKWFDRAAGDGDSFSTYALGYFQMKGLGEARQDYSGAQDWFQSGDEPMAELWFYVMRYFGYGISANKPQAINALNALNTPESNTLAHYLRNQYVEPSSLSSIEDFVIKNMDNPLYNNPTGTAYDTSTDLKNEYTGKLVEMDWKKQTPTRVINEFKLKILDRESYYPRYSITIGTTTKTGALKINSGSLQLENLTFPIEELYRTNPDRDFVTLKLGGIDLSYVKSTPTEPSEAKEVGRLHASIVEYDDEPAPPIFLFLDAVDKEPEVPTPPTPPAVAEITSVSPNPTRGRITVHYSKPEIADSYLVLDQGARELAVSKINTKTGDFQHSFDDLLFYPSGVYYVRLFINGRAVDTKQVVKQ</sequence>
<accession>A0A554VRJ3</accession>
<keyword evidence="1" id="KW-0732">Signal</keyword>
<feature type="signal peptide" evidence="1">
    <location>
        <begin position="1"/>
        <end position="22"/>
    </location>
</feature>
<evidence type="ECO:0000313" key="2">
    <source>
        <dbReference type="EMBL" id="TSE11284.1"/>
    </source>
</evidence>
<protein>
    <recommendedName>
        <fullName evidence="4">T9SS type A sorting domain-containing protein</fullName>
    </recommendedName>
</protein>
<dbReference type="SUPFAM" id="SSF81901">
    <property type="entry name" value="HCP-like"/>
    <property type="match status" value="1"/>
</dbReference>
<comment type="caution">
    <text evidence="2">The sequence shown here is derived from an EMBL/GenBank/DDBJ whole genome shotgun (WGS) entry which is preliminary data.</text>
</comment>
<dbReference type="InterPro" id="IPR011990">
    <property type="entry name" value="TPR-like_helical_dom_sf"/>
</dbReference>
<reference evidence="2 3" key="1">
    <citation type="submission" date="2019-07" db="EMBL/GenBank/DDBJ databases">
        <title>The draft genome sequence of Aquimarina algiphila M91.</title>
        <authorList>
            <person name="Meng X."/>
        </authorList>
    </citation>
    <scope>NUCLEOTIDE SEQUENCE [LARGE SCALE GENOMIC DNA]</scope>
    <source>
        <strain evidence="2 3">M91</strain>
    </source>
</reference>
<dbReference type="InterPro" id="IPR050767">
    <property type="entry name" value="Sel1_AlgK"/>
</dbReference>
<dbReference type="AlphaFoldDB" id="A0A554VRJ3"/>
<organism evidence="2 3">
    <name type="scientific">Aquimarina algiphila</name>
    <dbReference type="NCBI Taxonomy" id="2047982"/>
    <lineage>
        <taxon>Bacteria</taxon>
        <taxon>Pseudomonadati</taxon>
        <taxon>Bacteroidota</taxon>
        <taxon>Flavobacteriia</taxon>
        <taxon>Flavobacteriales</taxon>
        <taxon>Flavobacteriaceae</taxon>
        <taxon>Aquimarina</taxon>
    </lineage>
</organism>
<evidence type="ECO:0008006" key="4">
    <source>
        <dbReference type="Google" id="ProtNLM"/>
    </source>
</evidence>
<dbReference type="PANTHER" id="PTHR11102:SF160">
    <property type="entry name" value="ERAD-ASSOCIATED E3 UBIQUITIN-PROTEIN LIGASE COMPONENT HRD3"/>
    <property type="match status" value="1"/>
</dbReference>
<name>A0A554VRJ3_9FLAO</name>
<gene>
    <name evidence="2" type="ORF">FOF46_01250</name>
</gene>
<feature type="chain" id="PRO_5021777386" description="T9SS type A sorting domain-containing protein" evidence="1">
    <location>
        <begin position="23"/>
        <end position="481"/>
    </location>
</feature>
<dbReference type="PANTHER" id="PTHR11102">
    <property type="entry name" value="SEL-1-LIKE PROTEIN"/>
    <property type="match status" value="1"/>
</dbReference>
<evidence type="ECO:0000256" key="1">
    <source>
        <dbReference type="SAM" id="SignalP"/>
    </source>
</evidence>